<dbReference type="InterPro" id="IPR019099">
    <property type="entry name" value="Uncharacterised_PGPGW_TM"/>
</dbReference>
<accession>A0A6J6E350</accession>
<reference evidence="2" key="1">
    <citation type="submission" date="2020-05" db="EMBL/GenBank/DDBJ databases">
        <authorList>
            <person name="Chiriac C."/>
            <person name="Salcher M."/>
            <person name="Ghai R."/>
            <person name="Kavagutti S V."/>
        </authorList>
    </citation>
    <scope>NUCLEOTIDE SEQUENCE</scope>
</reference>
<keyword evidence="1" id="KW-0812">Transmembrane</keyword>
<keyword evidence="1" id="KW-1133">Transmembrane helix</keyword>
<dbReference type="EMBL" id="CAEZTT010000018">
    <property type="protein sequence ID" value="CAB4570980.1"/>
    <property type="molecule type" value="Genomic_DNA"/>
</dbReference>
<evidence type="ECO:0000313" key="2">
    <source>
        <dbReference type="EMBL" id="CAB4570980.1"/>
    </source>
</evidence>
<feature type="transmembrane region" description="Helical" evidence="1">
    <location>
        <begin position="9"/>
        <end position="31"/>
    </location>
</feature>
<feature type="transmembrane region" description="Helical" evidence="1">
    <location>
        <begin position="37"/>
        <end position="54"/>
    </location>
</feature>
<keyword evidence="1" id="KW-0472">Membrane</keyword>
<proteinExistence type="predicted"/>
<gene>
    <name evidence="2" type="ORF">UFOPK1726_00281</name>
</gene>
<protein>
    <submittedName>
        <fullName evidence="2">Unannotated protein</fullName>
    </submittedName>
</protein>
<dbReference type="Pfam" id="PF09656">
    <property type="entry name" value="PGPGW"/>
    <property type="match status" value="1"/>
</dbReference>
<dbReference type="AlphaFoldDB" id="A0A6J6E350"/>
<name>A0A6J6E350_9ZZZZ</name>
<organism evidence="2">
    <name type="scientific">freshwater metagenome</name>
    <dbReference type="NCBI Taxonomy" id="449393"/>
    <lineage>
        <taxon>unclassified sequences</taxon>
        <taxon>metagenomes</taxon>
        <taxon>ecological metagenomes</taxon>
    </lineage>
</organism>
<feature type="transmembrane region" description="Helical" evidence="1">
    <location>
        <begin position="84"/>
        <end position="101"/>
    </location>
</feature>
<sequence>MAKTPVTLLVWHLLIVTTGIVFLAAGLIMLVVPGPGALFIVIGIFVLSTEYTWAKRAMGTVKSMIELATKWWQDPTLRKIRRQVLGSFALIVLSLVGWYLYQYQFTLDGFRELEAFLTR</sequence>
<evidence type="ECO:0000256" key="1">
    <source>
        <dbReference type="SAM" id="Phobius"/>
    </source>
</evidence>